<dbReference type="EMBL" id="JANPWB010000011">
    <property type="protein sequence ID" value="KAJ1126194.1"/>
    <property type="molecule type" value="Genomic_DNA"/>
</dbReference>
<protein>
    <submittedName>
        <fullName evidence="2">Uncharacterized protein</fullName>
    </submittedName>
</protein>
<keyword evidence="3" id="KW-1185">Reference proteome</keyword>
<dbReference type="Proteomes" id="UP001066276">
    <property type="component" value="Chromosome 7"/>
</dbReference>
<name>A0AAV7PEK0_PLEWA</name>
<dbReference type="AlphaFoldDB" id="A0AAV7PEK0"/>
<reference evidence="2" key="1">
    <citation type="journal article" date="2022" name="bioRxiv">
        <title>Sequencing and chromosome-scale assembly of the giantPleurodeles waltlgenome.</title>
        <authorList>
            <person name="Brown T."/>
            <person name="Elewa A."/>
            <person name="Iarovenko S."/>
            <person name="Subramanian E."/>
            <person name="Araus A.J."/>
            <person name="Petzold A."/>
            <person name="Susuki M."/>
            <person name="Suzuki K.-i.T."/>
            <person name="Hayashi T."/>
            <person name="Toyoda A."/>
            <person name="Oliveira C."/>
            <person name="Osipova E."/>
            <person name="Leigh N.D."/>
            <person name="Simon A."/>
            <person name="Yun M.H."/>
        </authorList>
    </citation>
    <scope>NUCLEOTIDE SEQUENCE</scope>
    <source>
        <strain evidence="2">20211129_DDA</strain>
        <tissue evidence="2">Liver</tissue>
    </source>
</reference>
<accession>A0AAV7PEK0</accession>
<comment type="caution">
    <text evidence="2">The sequence shown here is derived from an EMBL/GenBank/DDBJ whole genome shotgun (WGS) entry which is preliminary data.</text>
</comment>
<feature type="region of interest" description="Disordered" evidence="1">
    <location>
        <begin position="105"/>
        <end position="127"/>
    </location>
</feature>
<sequence length="127" mass="14333">MAKLPVGALPRPLIVRLLNYADRDAVRRAERKMKPGKHQLTPVVIFPDDTLKFQQQRCSLLEAETKLRAMGLANMLPLTSCLKALFQGQSLFFDTPEAVWSWIEERPPRPSSSQQSVQDDSNSGVKK</sequence>
<evidence type="ECO:0000313" key="3">
    <source>
        <dbReference type="Proteomes" id="UP001066276"/>
    </source>
</evidence>
<gene>
    <name evidence="2" type="ORF">NDU88_004602</name>
</gene>
<organism evidence="2 3">
    <name type="scientific">Pleurodeles waltl</name>
    <name type="common">Iberian ribbed newt</name>
    <dbReference type="NCBI Taxonomy" id="8319"/>
    <lineage>
        <taxon>Eukaryota</taxon>
        <taxon>Metazoa</taxon>
        <taxon>Chordata</taxon>
        <taxon>Craniata</taxon>
        <taxon>Vertebrata</taxon>
        <taxon>Euteleostomi</taxon>
        <taxon>Amphibia</taxon>
        <taxon>Batrachia</taxon>
        <taxon>Caudata</taxon>
        <taxon>Salamandroidea</taxon>
        <taxon>Salamandridae</taxon>
        <taxon>Pleurodelinae</taxon>
        <taxon>Pleurodeles</taxon>
    </lineage>
</organism>
<feature type="compositionally biased region" description="Low complexity" evidence="1">
    <location>
        <begin position="111"/>
        <end position="127"/>
    </location>
</feature>
<evidence type="ECO:0000313" key="2">
    <source>
        <dbReference type="EMBL" id="KAJ1126194.1"/>
    </source>
</evidence>
<dbReference type="Gene3D" id="3.30.70.1820">
    <property type="entry name" value="L1 transposable element, RRM domain"/>
    <property type="match status" value="1"/>
</dbReference>
<proteinExistence type="predicted"/>
<evidence type="ECO:0000256" key="1">
    <source>
        <dbReference type="SAM" id="MobiDB-lite"/>
    </source>
</evidence>